<proteinExistence type="predicted"/>
<dbReference type="PANTHER" id="PTHR44154:SF1">
    <property type="entry name" value="QUINONE OXIDOREDUCTASE"/>
    <property type="match status" value="1"/>
</dbReference>
<keyword evidence="1" id="KW-0521">NADP</keyword>
<keyword evidence="3" id="KW-0560">Oxidoreductase</keyword>
<dbReference type="SMART" id="SM00829">
    <property type="entry name" value="PKS_ER"/>
    <property type="match status" value="1"/>
</dbReference>
<dbReference type="Gene3D" id="3.90.180.10">
    <property type="entry name" value="Medium-chain alcohol dehydrogenases, catalytic domain"/>
    <property type="match status" value="1"/>
</dbReference>
<dbReference type="GO" id="GO:0016491">
    <property type="term" value="F:oxidoreductase activity"/>
    <property type="evidence" value="ECO:0007669"/>
    <property type="project" value="UniProtKB-KW"/>
</dbReference>
<dbReference type="Gene3D" id="3.40.50.720">
    <property type="entry name" value="NAD(P)-binding Rossmann-like Domain"/>
    <property type="match status" value="1"/>
</dbReference>
<sequence>MNSRPVQFDRFGPPDVLAVGPFPEPHAGPGEVRVRVETAGISPVDLALRAGSSPSSGKLALPHVPGVDAAGVIDEVGAEVSGFAVGEEVFGAVDVARLGGASAEFAVLRFWARKPGSMSWVEAGAAGTSVETATRALDGLGVHEGATLVIEGAAGGVGSVAVQLAIARGARVIGTGRPGNHPFIAGLGALPVAYGAGLGERLRALGVDRVDLALDVAGAGSLPELIALTGTAASVLTIADFTGPGLGVRVSLGELGGEPGGRHGLPIAAALSEEGRFRVPVWETFPMSRAAEAHAAAGKGPRQGKIALTVSH</sequence>
<evidence type="ECO:0000259" key="2">
    <source>
        <dbReference type="SMART" id="SM00829"/>
    </source>
</evidence>
<dbReference type="EC" id="1.-.-.-" evidence="3"/>
<dbReference type="InterPro" id="IPR011032">
    <property type="entry name" value="GroES-like_sf"/>
</dbReference>
<feature type="domain" description="Enoyl reductase (ER)" evidence="2">
    <location>
        <begin position="12"/>
        <end position="308"/>
    </location>
</feature>
<accession>A0ABW1DBH8</accession>
<gene>
    <name evidence="3" type="ORF">ACFPZ3_62920</name>
</gene>
<dbReference type="CDD" id="cd05289">
    <property type="entry name" value="MDR_like_2"/>
    <property type="match status" value="1"/>
</dbReference>
<organism evidence="3 4">
    <name type="scientific">Nonomuraea insulae</name>
    <dbReference type="NCBI Taxonomy" id="1616787"/>
    <lineage>
        <taxon>Bacteria</taxon>
        <taxon>Bacillati</taxon>
        <taxon>Actinomycetota</taxon>
        <taxon>Actinomycetes</taxon>
        <taxon>Streptosporangiales</taxon>
        <taxon>Streptosporangiaceae</taxon>
        <taxon>Nonomuraea</taxon>
    </lineage>
</organism>
<evidence type="ECO:0000313" key="4">
    <source>
        <dbReference type="Proteomes" id="UP001596058"/>
    </source>
</evidence>
<reference evidence="4" key="1">
    <citation type="journal article" date="2019" name="Int. J. Syst. Evol. Microbiol.">
        <title>The Global Catalogue of Microorganisms (GCM) 10K type strain sequencing project: providing services to taxonomists for standard genome sequencing and annotation.</title>
        <authorList>
            <consortium name="The Broad Institute Genomics Platform"/>
            <consortium name="The Broad Institute Genome Sequencing Center for Infectious Disease"/>
            <person name="Wu L."/>
            <person name="Ma J."/>
        </authorList>
    </citation>
    <scope>NUCLEOTIDE SEQUENCE [LARGE SCALE GENOMIC DNA]</scope>
    <source>
        <strain evidence="4">CCUG 53903</strain>
    </source>
</reference>
<keyword evidence="4" id="KW-1185">Reference proteome</keyword>
<dbReference type="Pfam" id="PF13602">
    <property type="entry name" value="ADH_zinc_N_2"/>
    <property type="match status" value="1"/>
</dbReference>
<dbReference type="InterPro" id="IPR051603">
    <property type="entry name" value="Zinc-ADH_QOR/CCCR"/>
</dbReference>
<dbReference type="InterPro" id="IPR036291">
    <property type="entry name" value="NAD(P)-bd_dom_sf"/>
</dbReference>
<dbReference type="SUPFAM" id="SSF50129">
    <property type="entry name" value="GroES-like"/>
    <property type="match status" value="1"/>
</dbReference>
<dbReference type="Pfam" id="PF08240">
    <property type="entry name" value="ADH_N"/>
    <property type="match status" value="1"/>
</dbReference>
<protein>
    <submittedName>
        <fullName evidence="3">NADP-dependent oxidoreductase</fullName>
        <ecNumber evidence="3">1.-.-.-</ecNumber>
    </submittedName>
</protein>
<dbReference type="InterPro" id="IPR013154">
    <property type="entry name" value="ADH-like_N"/>
</dbReference>
<comment type="caution">
    <text evidence="3">The sequence shown here is derived from an EMBL/GenBank/DDBJ whole genome shotgun (WGS) entry which is preliminary data.</text>
</comment>
<evidence type="ECO:0000256" key="1">
    <source>
        <dbReference type="ARBA" id="ARBA00022857"/>
    </source>
</evidence>
<dbReference type="PANTHER" id="PTHR44154">
    <property type="entry name" value="QUINONE OXIDOREDUCTASE"/>
    <property type="match status" value="1"/>
</dbReference>
<name>A0ABW1DBH8_9ACTN</name>
<dbReference type="Proteomes" id="UP001596058">
    <property type="component" value="Unassembled WGS sequence"/>
</dbReference>
<dbReference type="SUPFAM" id="SSF51735">
    <property type="entry name" value="NAD(P)-binding Rossmann-fold domains"/>
    <property type="match status" value="1"/>
</dbReference>
<dbReference type="RefSeq" id="WP_379523984.1">
    <property type="nucleotide sequence ID" value="NZ_JBHSPA010000113.1"/>
</dbReference>
<dbReference type="InterPro" id="IPR020843">
    <property type="entry name" value="ER"/>
</dbReference>
<dbReference type="EMBL" id="JBHSPA010000113">
    <property type="protein sequence ID" value="MFC5834570.1"/>
    <property type="molecule type" value="Genomic_DNA"/>
</dbReference>
<evidence type="ECO:0000313" key="3">
    <source>
        <dbReference type="EMBL" id="MFC5834570.1"/>
    </source>
</evidence>